<dbReference type="STRING" id="597456.A0A0L7RDN1"/>
<dbReference type="Proteomes" id="UP000053825">
    <property type="component" value="Unassembled WGS sequence"/>
</dbReference>
<organism evidence="3 4">
    <name type="scientific">Habropoda laboriosa</name>
    <dbReference type="NCBI Taxonomy" id="597456"/>
    <lineage>
        <taxon>Eukaryota</taxon>
        <taxon>Metazoa</taxon>
        <taxon>Ecdysozoa</taxon>
        <taxon>Arthropoda</taxon>
        <taxon>Hexapoda</taxon>
        <taxon>Insecta</taxon>
        <taxon>Pterygota</taxon>
        <taxon>Neoptera</taxon>
        <taxon>Endopterygota</taxon>
        <taxon>Hymenoptera</taxon>
        <taxon>Apocrita</taxon>
        <taxon>Aculeata</taxon>
        <taxon>Apoidea</taxon>
        <taxon>Anthophila</taxon>
        <taxon>Apidae</taxon>
        <taxon>Habropoda</taxon>
    </lineage>
</organism>
<dbReference type="GO" id="GO:0016226">
    <property type="term" value="P:iron-sulfur cluster assembly"/>
    <property type="evidence" value="ECO:0007669"/>
    <property type="project" value="InterPro"/>
</dbReference>
<name>A0A0L7RDN1_9HYME</name>
<gene>
    <name evidence="3" type="ORF">WH47_09520</name>
</gene>
<dbReference type="EMBL" id="KQ414613">
    <property type="protein sequence ID" value="KOC68963.1"/>
    <property type="molecule type" value="Genomic_DNA"/>
</dbReference>
<dbReference type="InterPro" id="IPR045297">
    <property type="entry name" value="Complex1_LYR_LYRM4"/>
</dbReference>
<keyword evidence="4" id="KW-1185">Reference proteome</keyword>
<accession>A0A0L7RDN1</accession>
<dbReference type="PANTHER" id="PTHR13166">
    <property type="entry name" value="PROTEIN C6ORF149"/>
    <property type="match status" value="1"/>
</dbReference>
<comment type="similarity">
    <text evidence="1">Belongs to the complex I LYR family.</text>
</comment>
<dbReference type="GO" id="GO:0005739">
    <property type="term" value="C:mitochondrion"/>
    <property type="evidence" value="ECO:0007669"/>
    <property type="project" value="TreeGrafter"/>
</dbReference>
<evidence type="ECO:0000313" key="4">
    <source>
        <dbReference type="Proteomes" id="UP000053825"/>
    </source>
</evidence>
<reference evidence="3 4" key="1">
    <citation type="submission" date="2015-07" db="EMBL/GenBank/DDBJ databases">
        <title>The genome of Habropoda laboriosa.</title>
        <authorList>
            <person name="Pan H."/>
            <person name="Kapheim K."/>
        </authorList>
    </citation>
    <scope>NUCLEOTIDE SEQUENCE [LARGE SCALE GENOMIC DNA]</scope>
    <source>
        <strain evidence="3">0110345459</strain>
    </source>
</reference>
<feature type="domain" description="Complex 1 LYR protein" evidence="2">
    <location>
        <begin position="7"/>
        <end position="64"/>
    </location>
</feature>
<dbReference type="Pfam" id="PF05347">
    <property type="entry name" value="Complex1_LYR"/>
    <property type="match status" value="1"/>
</dbReference>
<dbReference type="OrthoDB" id="275715at2759"/>
<evidence type="ECO:0000256" key="1">
    <source>
        <dbReference type="ARBA" id="ARBA00009508"/>
    </source>
</evidence>
<dbReference type="InterPro" id="IPR008011">
    <property type="entry name" value="Complex1_LYR_dom"/>
</dbReference>
<dbReference type="GO" id="GO:1990221">
    <property type="term" value="C:L-cysteine desulfurase complex"/>
    <property type="evidence" value="ECO:0007669"/>
    <property type="project" value="TreeGrafter"/>
</dbReference>
<dbReference type="InterPro" id="IPR051522">
    <property type="entry name" value="ISC_assembly_LYR"/>
</dbReference>
<sequence>MANSRGKILSLYRNLIRESKKWNTYIYRMYALRKIRHEFQENKTIQDKDRINECYMKGLEELEVIKRQVTIGNLYSTRPLIIETTGNKDGLN</sequence>
<dbReference type="CDD" id="cd20264">
    <property type="entry name" value="Complex1_LYR_LYRM4"/>
    <property type="match status" value="1"/>
</dbReference>
<dbReference type="PANTHER" id="PTHR13166:SF7">
    <property type="entry name" value="LYR MOTIF-CONTAINING PROTEIN 4"/>
    <property type="match status" value="1"/>
</dbReference>
<evidence type="ECO:0000313" key="3">
    <source>
        <dbReference type="EMBL" id="KOC68963.1"/>
    </source>
</evidence>
<evidence type="ECO:0000259" key="2">
    <source>
        <dbReference type="Pfam" id="PF05347"/>
    </source>
</evidence>
<protein>
    <submittedName>
        <fullName evidence="3">LYR motif-containing protein 4</fullName>
    </submittedName>
</protein>
<proteinExistence type="inferred from homology"/>
<dbReference type="AlphaFoldDB" id="A0A0L7RDN1"/>